<dbReference type="AlphaFoldDB" id="A0A3B1D3P6"/>
<protein>
    <submittedName>
        <fullName evidence="2">Uncharacterized protein</fullName>
    </submittedName>
</protein>
<feature type="region of interest" description="Disordered" evidence="1">
    <location>
        <begin position="190"/>
        <end position="279"/>
    </location>
</feature>
<reference evidence="2" key="1">
    <citation type="submission" date="2018-06" db="EMBL/GenBank/DDBJ databases">
        <authorList>
            <person name="Zhirakovskaya E."/>
        </authorList>
    </citation>
    <scope>NUCLEOTIDE SEQUENCE</scope>
</reference>
<gene>
    <name evidence="2" type="ORF">MNBD_UNCLBAC01-45</name>
</gene>
<evidence type="ECO:0000313" key="2">
    <source>
        <dbReference type="EMBL" id="VAX35362.1"/>
    </source>
</evidence>
<dbReference type="EMBL" id="UOGJ01000046">
    <property type="protein sequence ID" value="VAX35362.1"/>
    <property type="molecule type" value="Genomic_DNA"/>
</dbReference>
<accession>A0A3B1D3P6</accession>
<name>A0A3B1D3P6_9ZZZZ</name>
<proteinExistence type="predicted"/>
<feature type="compositionally biased region" description="Low complexity" evidence="1">
    <location>
        <begin position="249"/>
        <end position="273"/>
    </location>
</feature>
<evidence type="ECO:0000256" key="1">
    <source>
        <dbReference type="SAM" id="MobiDB-lite"/>
    </source>
</evidence>
<feature type="compositionally biased region" description="Low complexity" evidence="1">
    <location>
        <begin position="198"/>
        <end position="214"/>
    </location>
</feature>
<sequence>MKESHITILVVIFGIIAVSSFTSKKSSDNYNVNVSSSVSAADGLDLKAVGALIKKVKDPKDLEKKLNDSSVGINNLDLNEDSKVDYIKVTEYGDETAKGFSLSVDLGPGDTQEVATIQIEKKGDGGDVEVRGNREIYGQGHYYRSPYSGLSTLLIASYLFRPHPFYMSPYGWGRYPGYYRSYRPMSRTAYRSKARNASSGSNFSKKSKSGMSKNITSPNKGKSARNVRAPLKSPTTSQKSFQKRNPSKSVRSGGFGRASRSSVRQSSFGRSSGFSGGGK</sequence>
<organism evidence="2">
    <name type="scientific">hydrothermal vent metagenome</name>
    <dbReference type="NCBI Taxonomy" id="652676"/>
    <lineage>
        <taxon>unclassified sequences</taxon>
        <taxon>metagenomes</taxon>
        <taxon>ecological metagenomes</taxon>
    </lineage>
</organism>